<dbReference type="Gene3D" id="1.25.10.10">
    <property type="entry name" value="Leucine-rich Repeat Variant"/>
    <property type="match status" value="1"/>
</dbReference>
<dbReference type="GO" id="GO:0043130">
    <property type="term" value="F:ubiquitin binding"/>
    <property type="evidence" value="ECO:0007669"/>
    <property type="project" value="TreeGrafter"/>
</dbReference>
<dbReference type="FunCoup" id="A0A1V8TE73">
    <property type="interactions" value="1980"/>
</dbReference>
<dbReference type="GO" id="GO:0031267">
    <property type="term" value="F:small GTPase binding"/>
    <property type="evidence" value="ECO:0007669"/>
    <property type="project" value="InterPro"/>
</dbReference>
<dbReference type="GO" id="GO:0000724">
    <property type="term" value="P:double-strand break repair via homologous recombination"/>
    <property type="evidence" value="ECO:0007669"/>
    <property type="project" value="TreeGrafter"/>
</dbReference>
<keyword evidence="2" id="KW-0677">Repeat</keyword>
<dbReference type="InterPro" id="IPR021772">
    <property type="entry name" value="WDR48/Bun107"/>
</dbReference>
<gene>
    <name evidence="6" type="ORF">B0A48_05099</name>
</gene>
<dbReference type="Pfam" id="PF03810">
    <property type="entry name" value="IBN_N"/>
    <property type="match status" value="1"/>
</dbReference>
<dbReference type="PROSITE" id="PS00678">
    <property type="entry name" value="WD_REPEATS_1"/>
    <property type="match status" value="1"/>
</dbReference>
<feature type="compositionally biased region" description="Polar residues" evidence="4">
    <location>
        <begin position="1660"/>
        <end position="1690"/>
    </location>
</feature>
<dbReference type="InterPro" id="IPR019775">
    <property type="entry name" value="WD40_repeat_CS"/>
</dbReference>
<feature type="compositionally biased region" description="Polar residues" evidence="4">
    <location>
        <begin position="1607"/>
        <end position="1616"/>
    </location>
</feature>
<feature type="repeat" description="WD" evidence="3">
    <location>
        <begin position="1168"/>
        <end position="1207"/>
    </location>
</feature>
<dbReference type="GO" id="GO:0005634">
    <property type="term" value="C:nucleus"/>
    <property type="evidence" value="ECO:0007669"/>
    <property type="project" value="UniProtKB-ARBA"/>
</dbReference>
<feature type="region of interest" description="Disordered" evidence="4">
    <location>
        <begin position="1742"/>
        <end position="1785"/>
    </location>
</feature>
<feature type="compositionally biased region" description="Polar residues" evidence="4">
    <location>
        <begin position="1745"/>
        <end position="1755"/>
    </location>
</feature>
<dbReference type="InterPro" id="IPR001494">
    <property type="entry name" value="Importin-beta_N"/>
</dbReference>
<comment type="caution">
    <text evidence="6">The sequence shown here is derived from an EMBL/GenBank/DDBJ whole genome shotgun (WGS) entry which is preliminary data.</text>
</comment>
<dbReference type="STRING" id="1507870.A0A1V8TE73"/>
<dbReference type="InParanoid" id="A0A1V8TE73"/>
<dbReference type="InterPro" id="IPR036322">
    <property type="entry name" value="WD40_repeat_dom_sf"/>
</dbReference>
<feature type="repeat" description="WD" evidence="3">
    <location>
        <begin position="1070"/>
        <end position="1101"/>
    </location>
</feature>
<dbReference type="SMART" id="SM00320">
    <property type="entry name" value="WD40"/>
    <property type="match status" value="6"/>
</dbReference>
<dbReference type="Pfam" id="PF25018">
    <property type="entry name" value="HEAT_IPO9_c"/>
    <property type="match status" value="1"/>
</dbReference>
<dbReference type="Proteomes" id="UP000192596">
    <property type="component" value="Unassembled WGS sequence"/>
</dbReference>
<keyword evidence="1 3" id="KW-0853">WD repeat</keyword>
<feature type="region of interest" description="Disordered" evidence="4">
    <location>
        <begin position="1583"/>
        <end position="1725"/>
    </location>
</feature>
<feature type="repeat" description="WD" evidence="3">
    <location>
        <begin position="1114"/>
        <end position="1148"/>
    </location>
</feature>
<sequence length="2026" mass="220120">MEQQIVRLLSETQSSQDSLRKNAERQLKQQYGNADFPLALVAIGHHGDVPLEIRQSALLYLKTFVLACWSPQFEDFAGQLYGDEAKKAQVRQSLLDLALSGRDERKIKSAAGLVVSKIATADFPDQWPELLPTVLNVVASGADAQLHGALKVLNELVDDCFNEEQFFKVAQDLVKAVYEVAIDERKRPNLRALAVSVFRSTFDTLEMVMEDHKAEVKGFAEQALKGWIPFFVTVLKSTLPPAPAREVQDGDSGAAEVHRGSVALKLQVVKVLMRIRSLFPSMLAPQSPDLFSATWSELSSLRQEYHLMYIEDDWQGRLEDADGLPYTLDFLVLEELDFMQACLRAPPVRKELEQQIQKANPGDSTWITEVLAIAVAYSQITVEEEGLWEIDVNIFLSEEANVTANYTPRTACGDLVIKLGEWLSGLTTESLLLYTRTLYESNASWKAKEAALYLLNQLLGDFQDVDKQMDSQTSNGYIDFMRYATREQEAFLRARGFLVAGSLARTSGDTIFPIATTLMQESLNAITNDGSEVVKVACIRSLQYYLAALPPASTHPLQSSIIAALGSFLNTQEISDLTDSDDLLITVIETLRDAILLDTRTCLTGGGVDLLFTVASQGATNFQIALLVTETFEEIASTISATGPAEYEQLASKVLPSLMGAFDVAGLTEENALANLAAELLSVLAAEGSTPMPPKFVATCMPRLNRLLLGSQDEELLKAATSAVKHMLHHDPEQVFSWRDEAGKGGLEVVLIIVDRLLNPAVEDNGASEVGGLAAELVEKAGSEKLGPYLMQLLRAVAARLGTATQAQFIQSLILVFARLSLISAHEVVSFLADQQLGDQSGLQVVMSKWLENSVNFAGYDEIRQNVTALSNLYALRDPRIQAIAVKGDLVVPPTTRIMTRSRAKANPDTYMTISAQLKILKVLVDELLTASGNRALDADTADALDEDGSEDEEWEDDGDGFLDLGAGMTKAQLMALGDDDDQTAARGRDDETQDYLLGWFRETAGKAGFAEDFAQLSSEEQEKLRGLSSAYTGGRDGVICAWDLHLDLKNSAEPPSDYKPEATTHRSQVQAHTHWINDIALAQSNQALVSASSDITVKVWRPASNDGLPPQSIGLHSDYVKTLAVPSSTSDWVASGGLDRKICLWDLGGAGQKLCINVGDDEAGSLSSKEKGSVYALAATNNVLCSGGPESTVRVWDSRTGKRITKLVGHTDNIRDVLVSQDGSTILTASSDRTVKVWSTIAGRCMYTLTMHDVSVWSLFSEDPDLSVFYSSDKNGLIAKTDTRGAIELDEGLSVAVCQEHEGVHKVKAAGAYLWTATSRPSISRWRDVDTENAEIDVPENYSYSAHRSSATPTITRYPSPPARTASGSKVNGAKKKIPLKHMLRLSNTVDFPMPITTETEDTDATPGARRGTLERTSMDAVVPQPMRAQPDYSVEGQNGLIKHVMLNDRKRVLTLDTASEVVMWDLLKCVPIKSFGKRHLEDVKDEVNTTTTTSVANWCTVDTRTGSVAIVLEENNCFDAEMYADELDLDEDIEFREDQRINLGKWVLRYLFSNLITEEIRRDQAFRKQLLTGDLAQQGLQREGAPSSIQMPQAQSNGWHPDATGPQSSSTVKPTNGHAHTPGVGGIGAATPGGLGLMQTNSTASATTGSTADGEPAASSQNQSRTSSDGYFSRAQPPSSTSEITAQPSLVKPPATPAAEDEAAADGAATPTKDTPSKEGLFGKKFRMNMSFAAGMKKMNMPSLGTNRTSTTDKPAAVATEAAKEDTETDSHSSTSHRTTDENLLGTVQRIRWAYEDSLQSQVNSNAASENGLPVARRSIDIPSLITPSLPAETPVLKPPLNTTILIQEDRPEAGGVADLFEGSVGSLSSSIDLIERVAPMWLGEVLLRNTVPAKDIVKISFVLEPKEAKDGGAKMLPSIAADGNNRLNANRMLRAKKILAYVAERIEPGKQVGEGEAAEGELRPEEYLELWCNGQIIPPNMTLATIRSSIWRGGGDVLLHYRSNGKREILHVAPPAPAAPAPA</sequence>
<evidence type="ECO:0000256" key="4">
    <source>
        <dbReference type="SAM" id="MobiDB-lite"/>
    </source>
</evidence>
<dbReference type="SUPFAM" id="SSF50978">
    <property type="entry name" value="WD40 repeat-like"/>
    <property type="match status" value="1"/>
</dbReference>
<feature type="compositionally biased region" description="Low complexity" evidence="4">
    <location>
        <begin position="1707"/>
        <end position="1716"/>
    </location>
</feature>
<dbReference type="PROSITE" id="PS50166">
    <property type="entry name" value="IMPORTIN_B_NT"/>
    <property type="match status" value="1"/>
</dbReference>
<dbReference type="GO" id="GO:0006886">
    <property type="term" value="P:intracellular protein transport"/>
    <property type="evidence" value="ECO:0007669"/>
    <property type="project" value="InterPro"/>
</dbReference>
<dbReference type="InterPro" id="IPR011989">
    <property type="entry name" value="ARM-like"/>
</dbReference>
<evidence type="ECO:0000256" key="3">
    <source>
        <dbReference type="PROSITE-ProRule" id="PRU00221"/>
    </source>
</evidence>
<dbReference type="InterPro" id="IPR051246">
    <property type="entry name" value="WDR48"/>
</dbReference>
<keyword evidence="7" id="KW-1185">Reference proteome</keyword>
<dbReference type="FunFam" id="1.25.10.10:FF:000373">
    <property type="entry name" value="Importin beta-5 subunit, putative"/>
    <property type="match status" value="1"/>
</dbReference>
<dbReference type="OrthoDB" id="431626at2759"/>
<dbReference type="InterPro" id="IPR001680">
    <property type="entry name" value="WD40_rpt"/>
</dbReference>
<dbReference type="InterPro" id="IPR056840">
    <property type="entry name" value="HEAT_IPO9_central"/>
</dbReference>
<feature type="compositionally biased region" description="Polar residues" evidence="4">
    <location>
        <begin position="1348"/>
        <end position="1358"/>
    </location>
</feature>
<dbReference type="PROSITE" id="PS50082">
    <property type="entry name" value="WD_REPEATS_2"/>
    <property type="match status" value="4"/>
</dbReference>
<dbReference type="InterPro" id="IPR016024">
    <property type="entry name" value="ARM-type_fold"/>
</dbReference>
<accession>A0A1V8TE73</accession>
<evidence type="ECO:0000313" key="7">
    <source>
        <dbReference type="Proteomes" id="UP000192596"/>
    </source>
</evidence>
<dbReference type="SUPFAM" id="SSF48371">
    <property type="entry name" value="ARM repeat"/>
    <property type="match status" value="1"/>
</dbReference>
<organism evidence="6 7">
    <name type="scientific">Cryoendolithus antarcticus</name>
    <dbReference type="NCBI Taxonomy" id="1507870"/>
    <lineage>
        <taxon>Eukaryota</taxon>
        <taxon>Fungi</taxon>
        <taxon>Dikarya</taxon>
        <taxon>Ascomycota</taxon>
        <taxon>Pezizomycotina</taxon>
        <taxon>Dothideomycetes</taxon>
        <taxon>Dothideomycetidae</taxon>
        <taxon>Cladosporiales</taxon>
        <taxon>Cladosporiaceae</taxon>
        <taxon>Cryoendolithus</taxon>
    </lineage>
</organism>
<proteinExistence type="predicted"/>
<feature type="repeat" description="WD" evidence="3">
    <location>
        <begin position="1208"/>
        <end position="1249"/>
    </location>
</feature>
<dbReference type="EMBL" id="NAJO01000010">
    <property type="protein sequence ID" value="OQO09697.1"/>
    <property type="molecule type" value="Genomic_DNA"/>
</dbReference>
<name>A0A1V8TE73_9PEZI</name>
<dbReference type="CDD" id="cd00200">
    <property type="entry name" value="WD40"/>
    <property type="match status" value="1"/>
</dbReference>
<evidence type="ECO:0000256" key="2">
    <source>
        <dbReference type="ARBA" id="ARBA00022737"/>
    </source>
</evidence>
<feature type="compositionally biased region" description="Low complexity" evidence="4">
    <location>
        <begin position="1642"/>
        <end position="1654"/>
    </location>
</feature>
<feature type="region of interest" description="Disordered" evidence="4">
    <location>
        <begin position="1348"/>
        <end position="1373"/>
    </location>
</feature>
<dbReference type="Pfam" id="PF00400">
    <property type="entry name" value="WD40"/>
    <property type="match status" value="3"/>
</dbReference>
<evidence type="ECO:0000259" key="5">
    <source>
        <dbReference type="PROSITE" id="PS50166"/>
    </source>
</evidence>
<feature type="compositionally biased region" description="Basic and acidic residues" evidence="4">
    <location>
        <begin position="1764"/>
        <end position="1773"/>
    </location>
</feature>
<dbReference type="Pfam" id="PF11816">
    <property type="entry name" value="DUF3337"/>
    <property type="match status" value="1"/>
</dbReference>
<evidence type="ECO:0000256" key="1">
    <source>
        <dbReference type="ARBA" id="ARBA00022574"/>
    </source>
</evidence>
<dbReference type="PANTHER" id="PTHR19862:SF14">
    <property type="entry name" value="WD REPEAT-CONTAINING PROTEIN 48"/>
    <property type="match status" value="1"/>
</dbReference>
<dbReference type="PROSITE" id="PS50294">
    <property type="entry name" value="WD_REPEATS_REGION"/>
    <property type="match status" value="2"/>
</dbReference>
<reference evidence="7" key="1">
    <citation type="submission" date="2017-03" db="EMBL/GenBank/DDBJ databases">
        <title>Genomes of endolithic fungi from Antarctica.</title>
        <authorList>
            <person name="Coleine C."/>
            <person name="Masonjones S."/>
            <person name="Stajich J.E."/>
        </authorList>
    </citation>
    <scope>NUCLEOTIDE SEQUENCE [LARGE SCALE GENOMIC DNA]</scope>
    <source>
        <strain evidence="7">CCFEE 5527</strain>
    </source>
</reference>
<dbReference type="SMART" id="SM00913">
    <property type="entry name" value="IBN_N"/>
    <property type="match status" value="1"/>
</dbReference>
<dbReference type="Gene3D" id="2.130.10.10">
    <property type="entry name" value="YVTN repeat-like/Quinoprotein amine dehydrogenase"/>
    <property type="match status" value="2"/>
</dbReference>
<protein>
    <recommendedName>
        <fullName evidence="5">Importin N-terminal domain-containing protein</fullName>
    </recommendedName>
</protein>
<evidence type="ECO:0000313" key="6">
    <source>
        <dbReference type="EMBL" id="OQO09697.1"/>
    </source>
</evidence>
<feature type="compositionally biased region" description="Polar residues" evidence="4">
    <location>
        <begin position="1589"/>
        <end position="1600"/>
    </location>
</feature>
<dbReference type="PANTHER" id="PTHR19862">
    <property type="entry name" value="WD REPEAT-CONTAINING PROTEIN 48"/>
    <property type="match status" value="1"/>
</dbReference>
<dbReference type="InterPro" id="IPR015943">
    <property type="entry name" value="WD40/YVTN_repeat-like_dom_sf"/>
</dbReference>
<dbReference type="CDD" id="cd17041">
    <property type="entry name" value="Ubl_WDR48"/>
    <property type="match status" value="1"/>
</dbReference>
<feature type="domain" description="Importin N-terminal" evidence="5">
    <location>
        <begin position="23"/>
        <end position="100"/>
    </location>
</feature>
<feature type="compositionally biased region" description="Gly residues" evidence="4">
    <location>
        <begin position="1625"/>
        <end position="1638"/>
    </location>
</feature>